<dbReference type="STRING" id="926569.ANT_24860"/>
<dbReference type="InParanoid" id="E8MZG4"/>
<evidence type="ECO:0000313" key="2">
    <source>
        <dbReference type="EMBL" id="BAJ64512.1"/>
    </source>
</evidence>
<evidence type="ECO:0008006" key="4">
    <source>
        <dbReference type="Google" id="ProtNLM"/>
    </source>
</evidence>
<name>E8MZG4_ANATU</name>
<dbReference type="Pfam" id="PF13809">
    <property type="entry name" value="Tubulin_2"/>
    <property type="match status" value="1"/>
</dbReference>
<dbReference type="Gene3D" id="3.40.50.1440">
    <property type="entry name" value="Tubulin/FtsZ, GTPase domain"/>
    <property type="match status" value="1"/>
</dbReference>
<keyword evidence="3" id="KW-1185">Reference proteome</keyword>
<dbReference type="RefSeq" id="WP_013560867.1">
    <property type="nucleotide sequence ID" value="NC_014960.1"/>
</dbReference>
<dbReference type="AlphaFoldDB" id="E8MZG4"/>
<proteinExistence type="predicted"/>
<dbReference type="InterPro" id="IPR036525">
    <property type="entry name" value="Tubulin/FtsZ_GTPase_sf"/>
</dbReference>
<dbReference type="InterPro" id="IPR025904">
    <property type="entry name" value="Tubulin-like"/>
</dbReference>
<reference evidence="2 3" key="1">
    <citation type="submission" date="2010-12" db="EMBL/GenBank/DDBJ databases">
        <title>Whole genome sequence of Anaerolinea thermophila UNI-1.</title>
        <authorList>
            <person name="Narita-Yamada S."/>
            <person name="Kishi E."/>
            <person name="Watanabe Y."/>
            <person name="Takasaki K."/>
            <person name="Ankai A."/>
            <person name="Oguchi A."/>
            <person name="Fukui S."/>
            <person name="Takahashi M."/>
            <person name="Yashiro I."/>
            <person name="Hosoyama A."/>
            <person name="Sekiguchi Y."/>
            <person name="Hanada S."/>
            <person name="Fujita N."/>
        </authorList>
    </citation>
    <scope>NUCLEOTIDE SEQUENCE [LARGE SCALE GENOMIC DNA]</scope>
    <source>
        <strain evidence="3">DSM 14523 / JCM 11388 / NBRC 100420 / UNI-1</strain>
    </source>
</reference>
<dbReference type="HOGENOM" id="CLU_356273_0_0_0"/>
<sequence>MKRGALVIGLGGSGAKVVARLRQKLALTSSPFESRVQFLAFDRHQPTGTTGRLPQTHAFLTHLNASRGESAQAQQTRSSVRTLLVEDLRQGESSQVLRSLGEAIEVLRQFDINRLDIFLVASTFGLTGSAWAVDIAHLARHLAAEMKPRVIGVFLTPETLQASIPVTREHRLRHFVVLKELEAFQRERPWKQPYPLYPSSPVEGLPPALHQRPFDTLQILDCNAREIPGDTHAIPATADVIYYQLDAQVSAVLEEAAQYSPIQGNACFDTAGVYSVIHPSQYLLNQARYQLILEVLQTFFPVETDPLSGVPTHLVEPLALRPDSPYGKLNEWLKDVHRSGILQDIVQAAEVPAHQQGAQHERLNTRGLTAWKMILYQAEGAEHALPSGTEMPESLQPFREAHWNIFLRTLLERLTTPDPKMGTPGQYLERLLEASRRYTADLKEILNLWEKQGENAENETLREQIREAQQQWEARRRSFTGRLIPGHVQDAERQFLELKQRQVFYHQREVVVKTILEIAEKMRELLEKLNGFYQNLLQALIFHPDSVFNIARMELSGLKRELEKEKRIPSQELVIDEHFERHRVQTVKQAFLEEFPALIEHFLHSGVLRAELDNGEFSIPYPIERSSESETEEVDLSDPHLPPQALASHLNRMLGETFATWLLREQPGNTVLSFLSYISSRADQVAQRMAQKSEPLLRTISPVQNLRSFLFMPASSIPLESPYPLSLRGELREQIGDIYLIQTENPDELALFRVYHGIALDQMWTLEENEPRPLNPAELKPHILWIV</sequence>
<feature type="coiled-coil region" evidence="1">
    <location>
        <begin position="439"/>
        <end position="471"/>
    </location>
</feature>
<dbReference type="Proteomes" id="UP000008922">
    <property type="component" value="Chromosome"/>
</dbReference>
<protein>
    <recommendedName>
        <fullName evidence="4">Tubulin-like protein</fullName>
    </recommendedName>
</protein>
<dbReference type="EMBL" id="AP012029">
    <property type="protein sequence ID" value="BAJ64512.1"/>
    <property type="molecule type" value="Genomic_DNA"/>
</dbReference>
<evidence type="ECO:0000313" key="3">
    <source>
        <dbReference type="Proteomes" id="UP000008922"/>
    </source>
</evidence>
<accession>E8MZG4</accession>
<dbReference type="KEGG" id="atm:ANT_24860"/>
<organism evidence="2 3">
    <name type="scientific">Anaerolinea thermophila (strain DSM 14523 / JCM 11388 / NBRC 100420 / UNI-1)</name>
    <dbReference type="NCBI Taxonomy" id="926569"/>
    <lineage>
        <taxon>Bacteria</taxon>
        <taxon>Bacillati</taxon>
        <taxon>Chloroflexota</taxon>
        <taxon>Anaerolineae</taxon>
        <taxon>Anaerolineales</taxon>
        <taxon>Anaerolineaceae</taxon>
        <taxon>Anaerolinea</taxon>
    </lineage>
</organism>
<gene>
    <name evidence="2" type="ordered locus">ANT_24860</name>
</gene>
<evidence type="ECO:0000256" key="1">
    <source>
        <dbReference type="SAM" id="Coils"/>
    </source>
</evidence>
<keyword evidence="1" id="KW-0175">Coiled coil</keyword>
<dbReference type="OrthoDB" id="3400278at2"/>